<comment type="caution">
    <text evidence="1">The sequence shown here is derived from an EMBL/GenBank/DDBJ whole genome shotgun (WGS) entry which is preliminary data.</text>
</comment>
<dbReference type="EMBL" id="JALBCA010000017">
    <property type="protein sequence ID" value="KAI2390514.1"/>
    <property type="molecule type" value="Genomic_DNA"/>
</dbReference>
<reference evidence="1" key="1">
    <citation type="journal article" date="2022" name="bioRxiv">
        <title>Population genetic analysis of Ophidiomyces ophidiicola, the causative agent of snake fungal disease, indicates recent introductions to the USA.</title>
        <authorList>
            <person name="Ladner J.T."/>
            <person name="Palmer J.M."/>
            <person name="Ettinger C.L."/>
            <person name="Stajich J.E."/>
            <person name="Farrell T.M."/>
            <person name="Glorioso B.M."/>
            <person name="Lawson B."/>
            <person name="Price S.J."/>
            <person name="Stengle A.G."/>
            <person name="Grear D.A."/>
            <person name="Lorch J.M."/>
        </authorList>
    </citation>
    <scope>NUCLEOTIDE SEQUENCE</scope>
    <source>
        <strain evidence="1">NWHC 24266-5</strain>
    </source>
</reference>
<proteinExistence type="predicted"/>
<gene>
    <name evidence="1" type="primary">TRP2</name>
    <name evidence="1" type="ORF">LOY88_001599</name>
</gene>
<protein>
    <submittedName>
        <fullName evidence="1">Anthranilate synthase component 1</fullName>
        <ecNumber evidence="1">4.1.3.27</ecNumber>
    </submittedName>
</protein>
<evidence type="ECO:0000313" key="1">
    <source>
        <dbReference type="EMBL" id="KAI2390514.1"/>
    </source>
</evidence>
<organism evidence="1">
    <name type="scientific">Ophidiomyces ophidiicola</name>
    <dbReference type="NCBI Taxonomy" id="1387563"/>
    <lineage>
        <taxon>Eukaryota</taxon>
        <taxon>Fungi</taxon>
        <taxon>Dikarya</taxon>
        <taxon>Ascomycota</taxon>
        <taxon>Pezizomycotina</taxon>
        <taxon>Eurotiomycetes</taxon>
        <taxon>Eurotiomycetidae</taxon>
        <taxon>Onygenales</taxon>
        <taxon>Onygenaceae</taxon>
        <taxon>Ophidiomyces</taxon>
    </lineage>
</organism>
<keyword evidence="1" id="KW-0456">Lyase</keyword>
<dbReference type="EC" id="4.1.3.27" evidence="1"/>
<name>A0ACB8V1I5_9EURO</name>
<sequence length="1163" mass="126667">MAAGAVTSHQVNYLIWRYLQESGYGEAAIMLQRAWNPDPQKLPFAPAVKSHALITLIQKGLQYFDLEQCIDQKGGSVSSSTVSFFGSSVVERNISKVVENFDKPKEVVTAGPSADPSTTAARTSLRTDGIINGQQNSEEAVPDTRKSSEVEDVTIDHANADEMVMQLDKPEQTAEQSPVIQSVIPSTKTPIDVDGDIGMVEPQAPGPQTPTFTLTSGQSVGVQISPAKAADLAPETNVMDVLKDSHVMRTSWRPNDPLFFAVASDVFCGLWKLSSQRSPTPPTHTTLVAGSCITAMDWDSSGAMLAVATYDKFMGSITIFNSDGEAIDSIPESSRLISALRWAEKTPQIAIVTSDGRHSELSLWNHQSRGDSLSPAQVINGPIYDVVWCGQTQIFASGDGSVYQCNIDGNIQPPEIFTSGEELEPWAFLKVSLLMETPVAVVASASPAHVWIPTHGIRIESAHHGDITGLEIRPGSLSAGTQNDPNFAFATSSMDYTVKLWNLDLPAKKVHCIHRLFLGTASPALAVNFSPDGYAIAAASYNKLAIWSVDRCGAPMATWQGSHNDVMDESNQEELETHVSNVSMLDRPLSWDSDGKKIALGFGKKQLLIYSDNDFPNFCLPSSIQPAALLSAFTGEYQTPFHSYYSFEANATVQPTLDTVRDVLLQSKGAPQAPNIVPVSASIPADLLTPTVAYLKIAAKSNRSFLYESAATTETIGRYSFVGADPKRVLTTGPGHGPACDPLPILEQELSQFRVATIPGVQLPPMAGGAIGYVGYDCVRYFEPKTARPMKDILGIPESLFMLYDAIIAFDHFFQVVKVITYMAVPKNDGDLEAAYNAAGEIIQTAIKTLLNPKIPLPPQPPIKRDQVYTSNIGQEGYENHVKRMKEHIVKGDIFQAVPSQRLARPTTLHPFNLYRHLRTVNPSPYLFYIDCGDFQIVGASPELLVKEEGRRVITHPIAGTVKRGKTAQEDSRLAAELSGSLKDRAEHVMLVDLARNDVNRVCNPTTTQVDRLMAVEKFSHVQHLVSQVSGTLREGQTRFDAFRSIFPAGTVSGAPKVRAMELIAEMEGEKRHVYAGAVGYFGYNTSTPDGQRVADGTMDTCIALRTMVVKDNVAYLQAGGGIVFDSDPYEEYVETLNKLGANIQCIKGAEERYLELEQEATL</sequence>
<accession>A0ACB8V1I5</accession>